<keyword evidence="3" id="KW-1185">Reference proteome</keyword>
<sequence length="187" mass="19737">MPTTNDHAIDELDHARDVQAIQRFREAAANAHVETTYVPVERATEAIADAIEGDAVGSTLPFETVTLPEKVRTDPTDDDLRTAQTGVTAAAFAIASYGTVAIPMTEHKEGPVSLFPPTQVAVVLARDVHPDMATAFEVLARLFDDGTKDVIFVTGPSSTGDMGSLVRGVHGPEAVSVIIVDTTGEGI</sequence>
<dbReference type="RefSeq" id="WP_342807143.1">
    <property type="nucleotide sequence ID" value="NZ_JAOPJZ010000002.1"/>
</dbReference>
<dbReference type="EMBL" id="JAOPJZ010000002">
    <property type="protein sequence ID" value="MCU4751410.1"/>
    <property type="molecule type" value="Genomic_DNA"/>
</dbReference>
<evidence type="ECO:0000313" key="2">
    <source>
        <dbReference type="EMBL" id="MCU4751410.1"/>
    </source>
</evidence>
<dbReference type="InterPro" id="IPR037171">
    <property type="entry name" value="NagB/RpiA_transferase-like"/>
</dbReference>
<dbReference type="Proteomes" id="UP001321047">
    <property type="component" value="Unassembled WGS sequence"/>
</dbReference>
<organism evidence="2 3">
    <name type="scientific">Natronosalvus hydrolyticus</name>
    <dbReference type="NCBI Taxonomy" id="2979988"/>
    <lineage>
        <taxon>Archaea</taxon>
        <taxon>Methanobacteriati</taxon>
        <taxon>Methanobacteriota</taxon>
        <taxon>Stenosarchaea group</taxon>
        <taxon>Halobacteria</taxon>
        <taxon>Halobacteriales</taxon>
        <taxon>Natrialbaceae</taxon>
        <taxon>Natronosalvus</taxon>
    </lineage>
</organism>
<dbReference type="InterPro" id="IPR003741">
    <property type="entry name" value="LUD_dom"/>
</dbReference>
<dbReference type="PANTHER" id="PTHR43682:SF1">
    <property type="entry name" value="LACTATE UTILIZATION PROTEIN C"/>
    <property type="match status" value="1"/>
</dbReference>
<comment type="caution">
    <text evidence="2">The sequence shown here is derived from an EMBL/GenBank/DDBJ whole genome shotgun (WGS) entry which is preliminary data.</text>
</comment>
<proteinExistence type="predicted"/>
<reference evidence="2 3" key="1">
    <citation type="submission" date="2022-09" db="EMBL/GenBank/DDBJ databases">
        <title>Enrichment on poylsaccharides allowed isolation of novel metabolic and taxonomic groups of Haloarchaea.</title>
        <authorList>
            <person name="Sorokin D.Y."/>
            <person name="Elcheninov A.G."/>
            <person name="Khizhniak T.V."/>
            <person name="Kolganova T.V."/>
            <person name="Kublanov I.V."/>
        </authorList>
    </citation>
    <scope>NUCLEOTIDE SEQUENCE [LARGE SCALE GENOMIC DNA]</scope>
    <source>
        <strain evidence="2 3">AArc-curdl1</strain>
    </source>
</reference>
<dbReference type="AlphaFoldDB" id="A0AAP2Z767"/>
<name>A0AAP2Z767_9EURY</name>
<dbReference type="PANTHER" id="PTHR43682">
    <property type="entry name" value="LACTATE UTILIZATION PROTEIN C"/>
    <property type="match status" value="1"/>
</dbReference>
<feature type="domain" description="LUD" evidence="1">
    <location>
        <begin position="77"/>
        <end position="180"/>
    </location>
</feature>
<dbReference type="Gene3D" id="3.40.50.10420">
    <property type="entry name" value="NagB/RpiA/CoA transferase-like"/>
    <property type="match status" value="1"/>
</dbReference>
<gene>
    <name evidence="2" type="ORF">OB919_05360</name>
</gene>
<dbReference type="SUPFAM" id="SSF100950">
    <property type="entry name" value="NagB/RpiA/CoA transferase-like"/>
    <property type="match status" value="1"/>
</dbReference>
<dbReference type="InterPro" id="IPR024185">
    <property type="entry name" value="FTHF_cligase-like_sf"/>
</dbReference>
<evidence type="ECO:0000313" key="3">
    <source>
        <dbReference type="Proteomes" id="UP001321047"/>
    </source>
</evidence>
<dbReference type="Pfam" id="PF02589">
    <property type="entry name" value="LUD_dom"/>
    <property type="match status" value="1"/>
</dbReference>
<evidence type="ECO:0000259" key="1">
    <source>
        <dbReference type="Pfam" id="PF02589"/>
    </source>
</evidence>
<protein>
    <submittedName>
        <fullName evidence="2">LUD domain-containing protein</fullName>
    </submittedName>
</protein>
<accession>A0AAP2Z767</accession>